<dbReference type="AlphaFoldDB" id="A0AAD6Y3Z9"/>
<dbReference type="Proteomes" id="UP001219525">
    <property type="component" value="Unassembled WGS sequence"/>
</dbReference>
<evidence type="ECO:0000313" key="1">
    <source>
        <dbReference type="EMBL" id="KAJ7190547.1"/>
    </source>
</evidence>
<sequence length="72" mass="7915">IEPVANGTSAALKRDPEMRLQRAVGMWRAFETENVCSVPSYVASITIFPFPIARVVRLVPKPWTVSGVSNEA</sequence>
<accession>A0AAD6Y3Z9</accession>
<keyword evidence="2" id="KW-1185">Reference proteome</keyword>
<proteinExistence type="predicted"/>
<gene>
    <name evidence="1" type="ORF">GGX14DRAFT_382056</name>
</gene>
<reference evidence="1" key="1">
    <citation type="submission" date="2023-03" db="EMBL/GenBank/DDBJ databases">
        <title>Massive genome expansion in bonnet fungi (Mycena s.s.) driven by repeated elements and novel gene families across ecological guilds.</title>
        <authorList>
            <consortium name="Lawrence Berkeley National Laboratory"/>
            <person name="Harder C.B."/>
            <person name="Miyauchi S."/>
            <person name="Viragh M."/>
            <person name="Kuo A."/>
            <person name="Thoen E."/>
            <person name="Andreopoulos B."/>
            <person name="Lu D."/>
            <person name="Skrede I."/>
            <person name="Drula E."/>
            <person name="Henrissat B."/>
            <person name="Morin E."/>
            <person name="Kohler A."/>
            <person name="Barry K."/>
            <person name="LaButti K."/>
            <person name="Morin E."/>
            <person name="Salamov A."/>
            <person name="Lipzen A."/>
            <person name="Mereny Z."/>
            <person name="Hegedus B."/>
            <person name="Baldrian P."/>
            <person name="Stursova M."/>
            <person name="Weitz H."/>
            <person name="Taylor A."/>
            <person name="Grigoriev I.V."/>
            <person name="Nagy L.G."/>
            <person name="Martin F."/>
            <person name="Kauserud H."/>
        </authorList>
    </citation>
    <scope>NUCLEOTIDE SEQUENCE</scope>
    <source>
        <strain evidence="1">9144</strain>
    </source>
</reference>
<name>A0AAD6Y3Z9_9AGAR</name>
<feature type="non-terminal residue" evidence="1">
    <location>
        <position position="1"/>
    </location>
</feature>
<comment type="caution">
    <text evidence="1">The sequence shown here is derived from an EMBL/GenBank/DDBJ whole genome shotgun (WGS) entry which is preliminary data.</text>
</comment>
<organism evidence="1 2">
    <name type="scientific">Mycena pura</name>
    <dbReference type="NCBI Taxonomy" id="153505"/>
    <lineage>
        <taxon>Eukaryota</taxon>
        <taxon>Fungi</taxon>
        <taxon>Dikarya</taxon>
        <taxon>Basidiomycota</taxon>
        <taxon>Agaricomycotina</taxon>
        <taxon>Agaricomycetes</taxon>
        <taxon>Agaricomycetidae</taxon>
        <taxon>Agaricales</taxon>
        <taxon>Marasmiineae</taxon>
        <taxon>Mycenaceae</taxon>
        <taxon>Mycena</taxon>
    </lineage>
</organism>
<protein>
    <submittedName>
        <fullName evidence="1">Uncharacterized protein</fullName>
    </submittedName>
</protein>
<dbReference type="EMBL" id="JARJCW010000147">
    <property type="protein sequence ID" value="KAJ7190547.1"/>
    <property type="molecule type" value="Genomic_DNA"/>
</dbReference>
<evidence type="ECO:0000313" key="2">
    <source>
        <dbReference type="Proteomes" id="UP001219525"/>
    </source>
</evidence>